<dbReference type="EMBL" id="BPLQ01004446">
    <property type="protein sequence ID" value="GIY08120.1"/>
    <property type="molecule type" value="Genomic_DNA"/>
</dbReference>
<dbReference type="AlphaFoldDB" id="A0AAV4QJA7"/>
<name>A0AAV4QJA7_9ARAC</name>
<evidence type="ECO:0000313" key="2">
    <source>
        <dbReference type="Proteomes" id="UP001054837"/>
    </source>
</evidence>
<evidence type="ECO:0000313" key="1">
    <source>
        <dbReference type="EMBL" id="GIY08120.1"/>
    </source>
</evidence>
<protein>
    <submittedName>
        <fullName evidence="1">Uncharacterized protein</fullName>
    </submittedName>
</protein>
<comment type="caution">
    <text evidence="1">The sequence shown here is derived from an EMBL/GenBank/DDBJ whole genome shotgun (WGS) entry which is preliminary data.</text>
</comment>
<organism evidence="1 2">
    <name type="scientific">Caerostris darwini</name>
    <dbReference type="NCBI Taxonomy" id="1538125"/>
    <lineage>
        <taxon>Eukaryota</taxon>
        <taxon>Metazoa</taxon>
        <taxon>Ecdysozoa</taxon>
        <taxon>Arthropoda</taxon>
        <taxon>Chelicerata</taxon>
        <taxon>Arachnida</taxon>
        <taxon>Araneae</taxon>
        <taxon>Araneomorphae</taxon>
        <taxon>Entelegynae</taxon>
        <taxon>Araneoidea</taxon>
        <taxon>Araneidae</taxon>
        <taxon>Caerostris</taxon>
    </lineage>
</organism>
<reference evidence="1 2" key="1">
    <citation type="submission" date="2021-06" db="EMBL/GenBank/DDBJ databases">
        <title>Caerostris darwini draft genome.</title>
        <authorList>
            <person name="Kono N."/>
            <person name="Arakawa K."/>
        </authorList>
    </citation>
    <scope>NUCLEOTIDE SEQUENCE [LARGE SCALE GENOMIC DNA]</scope>
</reference>
<proteinExistence type="predicted"/>
<accession>A0AAV4QJA7</accession>
<keyword evidence="2" id="KW-1185">Reference proteome</keyword>
<sequence>MYENPQHSYCPVGPESWCKWCKCEAKGTLETFEHPSALDDEAQEILKPIYEDLTADDLLERCLGSNTQNNNESFNSCVWQLAPKHQFAGKKSSMSQHIVLLVHSMKASQLS</sequence>
<dbReference type="Proteomes" id="UP001054837">
    <property type="component" value="Unassembled WGS sequence"/>
</dbReference>
<gene>
    <name evidence="1" type="primary">ALC62_03858</name>
    <name evidence="1" type="ORF">CDAR_429331</name>
</gene>